<organism evidence="2">
    <name type="scientific">Cladocopium goreaui</name>
    <dbReference type="NCBI Taxonomy" id="2562237"/>
    <lineage>
        <taxon>Eukaryota</taxon>
        <taxon>Sar</taxon>
        <taxon>Alveolata</taxon>
        <taxon>Dinophyceae</taxon>
        <taxon>Suessiales</taxon>
        <taxon>Symbiodiniaceae</taxon>
        <taxon>Cladocopium</taxon>
    </lineage>
</organism>
<dbReference type="AlphaFoldDB" id="A0A9P1DFM0"/>
<feature type="non-terminal residue" evidence="2">
    <location>
        <position position="1101"/>
    </location>
</feature>
<dbReference type="EMBL" id="CAMXCT010004569">
    <property type="protein sequence ID" value="CAI4009609.1"/>
    <property type="molecule type" value="Genomic_DNA"/>
</dbReference>
<evidence type="ECO:0000313" key="3">
    <source>
        <dbReference type="EMBL" id="CAL4796921.1"/>
    </source>
</evidence>
<dbReference type="EMBL" id="CAMXCT030004569">
    <property type="protein sequence ID" value="CAL4796921.1"/>
    <property type="molecule type" value="Genomic_DNA"/>
</dbReference>
<feature type="non-terminal residue" evidence="2">
    <location>
        <position position="1"/>
    </location>
</feature>
<accession>A0A9P1DFM0</accession>
<evidence type="ECO:0000313" key="4">
    <source>
        <dbReference type="Proteomes" id="UP001152797"/>
    </source>
</evidence>
<dbReference type="EMBL" id="CAMXCT020004569">
    <property type="protein sequence ID" value="CAL1162984.1"/>
    <property type="molecule type" value="Genomic_DNA"/>
</dbReference>
<sequence length="1101" mass="122463">ALYRVCRGSVQANSNVQDQPLDHDRHQDGWWWEINNDENKPKRQYSQGRVHSAFCKNAWAKRQAASARKAVQLSSDQSQNMVKAVFSKWARGRNLAASCNVESFSFIEKPNGDLAWYKTKVKTYNRLSRAMNFVVGCHLSSQTEQISRWLSNDKKYPTHVIMTRITDDTNVWVDPQDSSAASSADSGEDNDAPEGEVKRSRTWKAKTKVAPVLGFIQRICARFPGETLPECVQVHALTRYPPTYQSLHWSRRHFLSVALAGLVRMAHASKSSLFLQRLEVAIDSIAESVIRHTVVELPKKVLDWKQIKMKSALKGTVGSFFDVPLLYRWKHFDPAVQFTLRNLVIHGLLIMVWEATMNKSFDDGDIDLAAYIDADSADMAPAMKQKIRMGKVWQLLSEEDIIAKLAKAVVLTRPITNYMDHLSLLETVRIRTRLRIQNILPQTSKCTMSLEEFGQNATRVLTGEAGMDVLHEYFNILQLPGDLAWSSFFGLNQDECLPITVMGMADSWRRLVLPFQGMPWALFRLIHMDFDQGIEFLRDTGLRTAVLEHQRLKEAVEETCLGKTKGKVARSVQQGKVQKHHRKTRKVSAYNVFAQRQRTKVGTDESKSSLKNLGKAYSRLSDAALADLKAEAAKMNASREKLLTTPIASKAVQEAESSDLRPSQVQRLNQPRLDISLHTVTGHDVWSRGLGLGDHVCALKPSYVCQQTENFEAMSEFSKKTLRYDPGIEKNSEDMPNFSRSCLWANSGICSEDPFFNMVKNLVGQFDMVFSNYKLGGSPFIVQFKQGMSVPFDSSWIVIGAATAKPVSYTGVHLYVEQGLKLSIKTNNNIPHVGSVHQLFRDLLQKYSHSNNGSQHGFSLKATIYNQMTYCPASEARPMGIRAVDPPVCHFTLGDGFDAGDHQRVKQRTGAGGVAETVVSGLSNMLRKLTTRPKAKANASGSGRMQAPTFSGANDLGPSKKFDPVENASASGAASSSSGTLPPASASVFDGLSNLDMAALKNSSGSDGFQMRQPADDAMVESSAPVAADHRPREGLEDFFSLELDEDSRRELDSALRVDQAARQDALAMAQSLEDENQDPVPEACQEALSSLERMMSMTGN</sequence>
<dbReference type="Proteomes" id="UP001152797">
    <property type="component" value="Unassembled WGS sequence"/>
</dbReference>
<name>A0A9P1DFM0_9DINO</name>
<gene>
    <name evidence="2" type="ORF">C1SCF055_LOCUS34953</name>
</gene>
<proteinExistence type="predicted"/>
<feature type="region of interest" description="Disordered" evidence="1">
    <location>
        <begin position="931"/>
        <end position="982"/>
    </location>
</feature>
<evidence type="ECO:0000256" key="1">
    <source>
        <dbReference type="SAM" id="MobiDB-lite"/>
    </source>
</evidence>
<reference evidence="3 4" key="2">
    <citation type="submission" date="2024-05" db="EMBL/GenBank/DDBJ databases">
        <authorList>
            <person name="Chen Y."/>
            <person name="Shah S."/>
            <person name="Dougan E. K."/>
            <person name="Thang M."/>
            <person name="Chan C."/>
        </authorList>
    </citation>
    <scope>NUCLEOTIDE SEQUENCE [LARGE SCALE GENOMIC DNA]</scope>
</reference>
<comment type="caution">
    <text evidence="2">The sequence shown here is derived from an EMBL/GenBank/DDBJ whole genome shotgun (WGS) entry which is preliminary data.</text>
</comment>
<feature type="region of interest" description="Disordered" evidence="1">
    <location>
        <begin position="1003"/>
        <end position="1032"/>
    </location>
</feature>
<dbReference type="OrthoDB" id="418117at2759"/>
<reference evidence="2" key="1">
    <citation type="submission" date="2022-10" db="EMBL/GenBank/DDBJ databases">
        <authorList>
            <person name="Chen Y."/>
            <person name="Dougan E. K."/>
            <person name="Chan C."/>
            <person name="Rhodes N."/>
            <person name="Thang M."/>
        </authorList>
    </citation>
    <scope>NUCLEOTIDE SEQUENCE</scope>
</reference>
<feature type="compositionally biased region" description="Low complexity" evidence="1">
    <location>
        <begin position="968"/>
        <end position="982"/>
    </location>
</feature>
<feature type="region of interest" description="Disordered" evidence="1">
    <location>
        <begin position="176"/>
        <end position="201"/>
    </location>
</feature>
<protein>
    <submittedName>
        <fullName evidence="2">Uncharacterized protein</fullName>
    </submittedName>
</protein>
<keyword evidence="4" id="KW-1185">Reference proteome</keyword>
<feature type="compositionally biased region" description="Polar residues" evidence="1">
    <location>
        <begin position="939"/>
        <end position="952"/>
    </location>
</feature>
<evidence type="ECO:0000313" key="2">
    <source>
        <dbReference type="EMBL" id="CAI4009609.1"/>
    </source>
</evidence>